<protein>
    <submittedName>
        <fullName evidence="4">Glycosyltransferase involved in cell wall biosynthesis</fullName>
    </submittedName>
</protein>
<accession>A0A4R6RAI9</accession>
<dbReference type="SUPFAM" id="SSF53448">
    <property type="entry name" value="Nucleotide-diphospho-sugar transferases"/>
    <property type="match status" value="1"/>
</dbReference>
<gene>
    <name evidence="4" type="ORF">EDD54_3925</name>
</gene>
<dbReference type="Proteomes" id="UP000294547">
    <property type="component" value="Unassembled WGS sequence"/>
</dbReference>
<feature type="domain" description="Glycosyltransferase 2-like" evidence="3">
    <location>
        <begin position="20"/>
        <end position="116"/>
    </location>
</feature>
<keyword evidence="2" id="KW-1133">Transmembrane helix</keyword>
<keyword evidence="2" id="KW-0812">Transmembrane</keyword>
<comment type="similarity">
    <text evidence="1">Belongs to the glycosyltransferase 2 family. WaaE/KdtX subfamily.</text>
</comment>
<keyword evidence="2" id="KW-0472">Membrane</keyword>
<keyword evidence="5" id="KW-1185">Reference proteome</keyword>
<dbReference type="PANTHER" id="PTHR43630">
    <property type="entry name" value="POLY-BETA-1,6-N-ACETYL-D-GLUCOSAMINE SYNTHASE"/>
    <property type="match status" value="1"/>
</dbReference>
<dbReference type="InterPro" id="IPR001173">
    <property type="entry name" value="Glyco_trans_2-like"/>
</dbReference>
<feature type="transmembrane region" description="Helical" evidence="2">
    <location>
        <begin position="237"/>
        <end position="254"/>
    </location>
</feature>
<organism evidence="4 5">
    <name type="scientific">Oharaeibacter diazotrophicus</name>
    <dbReference type="NCBI Taxonomy" id="1920512"/>
    <lineage>
        <taxon>Bacteria</taxon>
        <taxon>Pseudomonadati</taxon>
        <taxon>Pseudomonadota</taxon>
        <taxon>Alphaproteobacteria</taxon>
        <taxon>Hyphomicrobiales</taxon>
        <taxon>Pleomorphomonadaceae</taxon>
        <taxon>Oharaeibacter</taxon>
    </lineage>
</organism>
<evidence type="ECO:0000256" key="1">
    <source>
        <dbReference type="ARBA" id="ARBA00038494"/>
    </source>
</evidence>
<dbReference type="Pfam" id="PF00535">
    <property type="entry name" value="Glycos_transf_2"/>
    <property type="match status" value="1"/>
</dbReference>
<reference evidence="4 5" key="1">
    <citation type="submission" date="2019-03" db="EMBL/GenBank/DDBJ databases">
        <title>Genomic Encyclopedia of Type Strains, Phase IV (KMG-IV): sequencing the most valuable type-strain genomes for metagenomic binning, comparative biology and taxonomic classification.</title>
        <authorList>
            <person name="Goeker M."/>
        </authorList>
    </citation>
    <scope>NUCLEOTIDE SEQUENCE [LARGE SCALE GENOMIC DNA]</scope>
    <source>
        <strain evidence="4 5">DSM 102969</strain>
    </source>
</reference>
<evidence type="ECO:0000313" key="4">
    <source>
        <dbReference type="EMBL" id="TDP82656.1"/>
    </source>
</evidence>
<dbReference type="EMBL" id="SNXY01000010">
    <property type="protein sequence ID" value="TDP82656.1"/>
    <property type="molecule type" value="Genomic_DNA"/>
</dbReference>
<name>A0A4R6RAI9_9HYPH</name>
<keyword evidence="4" id="KW-0808">Transferase</keyword>
<evidence type="ECO:0000256" key="2">
    <source>
        <dbReference type="SAM" id="Phobius"/>
    </source>
</evidence>
<dbReference type="CDD" id="cd02511">
    <property type="entry name" value="Beta4Glucosyltransferase"/>
    <property type="match status" value="1"/>
</dbReference>
<sequence length="274" mass="30307">MSDQTTDRTTGAAATPPLSCYIRTKNEAGRIGEVVRAALACADEVVVVDSGSTDDTVALAEAAGARVVSVPWRGNGGQKRAGEELCRNDWLLDLDADEIVSDELAAEIRALFAAGPPARPVYELTLVTVPPTGEVWSTFVLAHRRKLYDRRVVRMPDHPAWDQLELGRGAAVGRLGGPVYHHSFRDFEHVVAKLNRISTVRARETRPRSRAELAARVLFALPFYFLKHLVQRQLWRAGVYGVALAGISAFGRWLRDVKMYEALRMADPPGPRRR</sequence>
<dbReference type="PANTHER" id="PTHR43630:SF2">
    <property type="entry name" value="GLYCOSYLTRANSFERASE"/>
    <property type="match status" value="1"/>
</dbReference>
<dbReference type="RefSeq" id="WP_281010206.1">
    <property type="nucleotide sequence ID" value="NZ_BSPM01000007.1"/>
</dbReference>
<evidence type="ECO:0000313" key="5">
    <source>
        <dbReference type="Proteomes" id="UP000294547"/>
    </source>
</evidence>
<proteinExistence type="inferred from homology"/>
<dbReference type="AlphaFoldDB" id="A0A4R6RAI9"/>
<comment type="caution">
    <text evidence="4">The sequence shown here is derived from an EMBL/GenBank/DDBJ whole genome shotgun (WGS) entry which is preliminary data.</text>
</comment>
<dbReference type="InterPro" id="IPR029044">
    <property type="entry name" value="Nucleotide-diphossugar_trans"/>
</dbReference>
<evidence type="ECO:0000259" key="3">
    <source>
        <dbReference type="Pfam" id="PF00535"/>
    </source>
</evidence>
<dbReference type="GO" id="GO:0016740">
    <property type="term" value="F:transferase activity"/>
    <property type="evidence" value="ECO:0007669"/>
    <property type="project" value="UniProtKB-KW"/>
</dbReference>
<dbReference type="Gene3D" id="3.90.550.10">
    <property type="entry name" value="Spore Coat Polysaccharide Biosynthesis Protein SpsA, Chain A"/>
    <property type="match status" value="1"/>
</dbReference>